<dbReference type="Proteomes" id="UP001589575">
    <property type="component" value="Unassembled WGS sequence"/>
</dbReference>
<dbReference type="EMBL" id="JBHMFI010000001">
    <property type="protein sequence ID" value="MFB9071485.1"/>
    <property type="molecule type" value="Genomic_DNA"/>
</dbReference>
<comment type="caution">
    <text evidence="1">The sequence shown here is derived from an EMBL/GenBank/DDBJ whole genome shotgun (WGS) entry which is preliminary data.</text>
</comment>
<proteinExistence type="predicted"/>
<evidence type="ECO:0000313" key="2">
    <source>
        <dbReference type="Proteomes" id="UP001589575"/>
    </source>
</evidence>
<organism evidence="1 2">
    <name type="scientific">Citricoccus parietis</name>
    <dbReference type="NCBI Taxonomy" id="592307"/>
    <lineage>
        <taxon>Bacteria</taxon>
        <taxon>Bacillati</taxon>
        <taxon>Actinomycetota</taxon>
        <taxon>Actinomycetes</taxon>
        <taxon>Micrococcales</taxon>
        <taxon>Micrococcaceae</taxon>
        <taxon>Citricoccus</taxon>
    </lineage>
</organism>
<gene>
    <name evidence="1" type="ORF">ACFFX0_09835</name>
</gene>
<reference evidence="1 2" key="1">
    <citation type="submission" date="2024-09" db="EMBL/GenBank/DDBJ databases">
        <authorList>
            <person name="Sun Q."/>
            <person name="Mori K."/>
        </authorList>
    </citation>
    <scope>NUCLEOTIDE SEQUENCE [LARGE SCALE GENOMIC DNA]</scope>
    <source>
        <strain evidence="1 2">CCM 7609</strain>
    </source>
</reference>
<evidence type="ECO:0000313" key="1">
    <source>
        <dbReference type="EMBL" id="MFB9071485.1"/>
    </source>
</evidence>
<keyword evidence="2" id="KW-1185">Reference proteome</keyword>
<protein>
    <submittedName>
        <fullName evidence="1">Uncharacterized protein</fullName>
    </submittedName>
</protein>
<sequence>MVSPGAVVRCFRPAVDPAGQGGLLRHAPHYGVTVWGLEGPCRADEPVGACDGWKNGRHYVN</sequence>
<accession>A0ABV5FXX1</accession>
<name>A0ABV5FXX1_9MICC</name>